<dbReference type="GO" id="GO:0031965">
    <property type="term" value="C:nuclear membrane"/>
    <property type="evidence" value="ECO:0007669"/>
    <property type="project" value="InterPro"/>
</dbReference>
<dbReference type="Pfam" id="PF10104">
    <property type="entry name" value="Brr6_like_C_C"/>
    <property type="match status" value="1"/>
</dbReference>
<dbReference type="PANTHER" id="PTHR28136">
    <property type="entry name" value="NUCLEUS EXPORT PROTEIN BRR6"/>
    <property type="match status" value="1"/>
</dbReference>
<organism evidence="4 5">
    <name type="scientific">Parasitella parasitica</name>
    <dbReference type="NCBI Taxonomy" id="35722"/>
    <lineage>
        <taxon>Eukaryota</taxon>
        <taxon>Fungi</taxon>
        <taxon>Fungi incertae sedis</taxon>
        <taxon>Mucoromycota</taxon>
        <taxon>Mucoromycotina</taxon>
        <taxon>Mucoromycetes</taxon>
        <taxon>Mucorales</taxon>
        <taxon>Mucorineae</taxon>
        <taxon>Mucoraceae</taxon>
        <taxon>Parasitella</taxon>
    </lineage>
</organism>
<evidence type="ECO:0000259" key="3">
    <source>
        <dbReference type="SMART" id="SM01042"/>
    </source>
</evidence>
<evidence type="ECO:0000256" key="2">
    <source>
        <dbReference type="SAM" id="Phobius"/>
    </source>
</evidence>
<feature type="region of interest" description="Disordered" evidence="1">
    <location>
        <begin position="97"/>
        <end position="136"/>
    </location>
</feature>
<gene>
    <name evidence="4" type="primary">PARPA_04981.1 scaffold 15694</name>
</gene>
<feature type="transmembrane region" description="Helical" evidence="2">
    <location>
        <begin position="293"/>
        <end position="315"/>
    </location>
</feature>
<reference evidence="4 5" key="1">
    <citation type="submission" date="2014-09" db="EMBL/GenBank/DDBJ databases">
        <authorList>
            <person name="Ellenberger Sabrina"/>
        </authorList>
    </citation>
    <scope>NUCLEOTIDE SEQUENCE [LARGE SCALE GENOMIC DNA]</scope>
    <source>
        <strain evidence="4 5">CBS 412.66</strain>
    </source>
</reference>
<proteinExistence type="predicted"/>
<dbReference type="AlphaFoldDB" id="A0A0B7N861"/>
<keyword evidence="2" id="KW-0812">Transmembrane</keyword>
<feature type="compositionally biased region" description="Polar residues" evidence="1">
    <location>
        <begin position="117"/>
        <end position="129"/>
    </location>
</feature>
<dbReference type="PANTHER" id="PTHR28136:SF1">
    <property type="entry name" value="NUCLEUS EXPORT PROTEIN BRL1"/>
    <property type="match status" value="1"/>
</dbReference>
<dbReference type="OrthoDB" id="5961at2759"/>
<evidence type="ECO:0000313" key="4">
    <source>
        <dbReference type="EMBL" id="CEP11179.1"/>
    </source>
</evidence>
<keyword evidence="2" id="KW-0472">Membrane</keyword>
<feature type="domain" description="Brl1/Brr6" evidence="3">
    <location>
        <begin position="189"/>
        <end position="308"/>
    </location>
</feature>
<name>A0A0B7N861_9FUNG</name>
<protein>
    <recommendedName>
        <fullName evidence="3">Brl1/Brr6 domain-containing protein</fullName>
    </recommendedName>
</protein>
<feature type="compositionally biased region" description="Polar residues" evidence="1">
    <location>
        <begin position="97"/>
        <end position="106"/>
    </location>
</feature>
<dbReference type="InterPro" id="IPR040202">
    <property type="entry name" value="Brl1/Brr6"/>
</dbReference>
<dbReference type="Proteomes" id="UP000054107">
    <property type="component" value="Unassembled WGS sequence"/>
</dbReference>
<sequence>MVFEYDPMDIDNLSHGESEFVNDEMDFIHEPATKSFDSNVTAISSSFFQHPYNKSGEIANKFSTMFRKITLDEAEEEESEKDTTNERQLVLLEDSLSSATSSNIEPSTAEAPVVSASLPNSPVSQISSNKGHEASSPALAYHRAEHPNHHYNYNPHYNPHYNPTFVYHEAQPIDTSHRHIVYAFGLFKIICYSIVFSCCLYIGYQVAANVRNDMRARMASYESDFLGNQLYCQEQYHVNRCGPDTALPAVQTLCRSWEQCMMRPFAVGKTKVLAEVLGEAANEFSELLTLRTMFYSICISIAFFWSFTHLLNAHLHNGQQQQQPKQQQHKAITTATSARYPLLNKE</sequence>
<feature type="transmembrane region" description="Helical" evidence="2">
    <location>
        <begin position="180"/>
        <end position="204"/>
    </location>
</feature>
<dbReference type="GO" id="GO:0055088">
    <property type="term" value="P:lipid homeostasis"/>
    <property type="evidence" value="ECO:0007669"/>
    <property type="project" value="InterPro"/>
</dbReference>
<dbReference type="SMART" id="SM01042">
    <property type="entry name" value="Brr6_like_C_C"/>
    <property type="match status" value="1"/>
</dbReference>
<dbReference type="EMBL" id="LN725636">
    <property type="protein sequence ID" value="CEP11179.1"/>
    <property type="molecule type" value="Genomic_DNA"/>
</dbReference>
<accession>A0A0B7N861</accession>
<keyword evidence="2" id="KW-1133">Transmembrane helix</keyword>
<dbReference type="InterPro" id="IPR018767">
    <property type="entry name" value="Brl1/Brr6_dom"/>
</dbReference>
<dbReference type="GO" id="GO:0006998">
    <property type="term" value="P:nuclear envelope organization"/>
    <property type="evidence" value="ECO:0007669"/>
    <property type="project" value="InterPro"/>
</dbReference>
<evidence type="ECO:0000313" key="5">
    <source>
        <dbReference type="Proteomes" id="UP000054107"/>
    </source>
</evidence>
<evidence type="ECO:0000256" key="1">
    <source>
        <dbReference type="SAM" id="MobiDB-lite"/>
    </source>
</evidence>
<keyword evidence="5" id="KW-1185">Reference proteome</keyword>